<evidence type="ECO:0000256" key="4">
    <source>
        <dbReference type="ARBA" id="ARBA00023284"/>
    </source>
</evidence>
<dbReference type="SUPFAM" id="SSF52833">
    <property type="entry name" value="Thioredoxin-like"/>
    <property type="match status" value="1"/>
</dbReference>
<dbReference type="Proteomes" id="UP000192360">
    <property type="component" value="Unassembled WGS sequence"/>
</dbReference>
<evidence type="ECO:0000313" key="8">
    <source>
        <dbReference type="Proteomes" id="UP000192360"/>
    </source>
</evidence>
<evidence type="ECO:0000256" key="2">
    <source>
        <dbReference type="ARBA" id="ARBA00022748"/>
    </source>
</evidence>
<sequence length="441" mass="50701">MKKFIFFLVSICAFNLNAQHTISGTFTPAEDYTWLIAYRLKPGTQVYAADTAIKNGAFTMTLPENAEPGTYRLVYAVPQEEYNFDIIYNGKEDIIFNFNSDDGASFKSSTENTILNEYEAAIATAEQNFISYYTNQEQDELLYQNLIQEILNIQERYEEKSNGLLAYHFIKANKPYMPTKLESVQDYVQHKKEHYFDAIDFNNTVLQSSGFLKDKLANFVFTALPLTADKVDLKETEINKNIVLINSHIEQLSASFKFHIYNDLWNYAVAYGYNSVSDFIYNTYLNELAKETNNIEIKNAIEAHNRLRLGEVAPEIIWKKGTELLKLSDLNGATNYVLVFWSSTCGHCLKELPALHKELSGKNKIKVLAIGLEDDTENWKQESKNLTSFEHAISLGKWDSEYADLYDIHATPTYFILDNEKRIIAKPENDKAVVEFLEKIY</sequence>
<keyword evidence="5" id="KW-0732">Signal</keyword>
<evidence type="ECO:0000256" key="5">
    <source>
        <dbReference type="SAM" id="SignalP"/>
    </source>
</evidence>
<keyword evidence="2" id="KW-0201">Cytochrome c-type biogenesis</keyword>
<proteinExistence type="predicted"/>
<dbReference type="PANTHER" id="PTHR42852">
    <property type="entry name" value="THIOL:DISULFIDE INTERCHANGE PROTEIN DSBE"/>
    <property type="match status" value="1"/>
</dbReference>
<dbReference type="InterPro" id="IPR017937">
    <property type="entry name" value="Thioredoxin_CS"/>
</dbReference>
<dbReference type="InterPro" id="IPR013766">
    <property type="entry name" value="Thioredoxin_domain"/>
</dbReference>
<feature type="signal peptide" evidence="5">
    <location>
        <begin position="1"/>
        <end position="18"/>
    </location>
</feature>
<reference evidence="7 8" key="1">
    <citation type="submission" date="2017-04" db="EMBL/GenBank/DDBJ databases">
        <authorList>
            <person name="Afonso C.L."/>
            <person name="Miller P.J."/>
            <person name="Scott M.A."/>
            <person name="Spackman E."/>
            <person name="Goraichik I."/>
            <person name="Dimitrov K.M."/>
            <person name="Suarez D.L."/>
            <person name="Swayne D.E."/>
        </authorList>
    </citation>
    <scope>NUCLEOTIDE SEQUENCE [LARGE SCALE GENOMIC DNA]</scope>
    <source>
        <strain evidence="7 8">DSM 21164</strain>
    </source>
</reference>
<keyword evidence="4" id="KW-0676">Redox-active center</keyword>
<dbReference type="InterPro" id="IPR050553">
    <property type="entry name" value="Thioredoxin_ResA/DsbE_sf"/>
</dbReference>
<dbReference type="AlphaFoldDB" id="A0A1W1YID9"/>
<evidence type="ECO:0000313" key="7">
    <source>
        <dbReference type="EMBL" id="SMC35945.1"/>
    </source>
</evidence>
<keyword evidence="3" id="KW-1015">Disulfide bond</keyword>
<feature type="domain" description="Thioredoxin" evidence="6">
    <location>
        <begin position="307"/>
        <end position="441"/>
    </location>
</feature>
<dbReference type="InterPro" id="IPR000866">
    <property type="entry name" value="AhpC/TSA"/>
</dbReference>
<dbReference type="PROSITE" id="PS51352">
    <property type="entry name" value="THIOREDOXIN_2"/>
    <property type="match status" value="1"/>
</dbReference>
<dbReference type="PANTHER" id="PTHR42852:SF6">
    <property type="entry name" value="THIOL:DISULFIDE INTERCHANGE PROTEIN DSBE"/>
    <property type="match status" value="1"/>
</dbReference>
<gene>
    <name evidence="7" type="ORF">SAMN05660703_0529</name>
</gene>
<dbReference type="PROSITE" id="PS00194">
    <property type="entry name" value="THIOREDOXIN_1"/>
    <property type="match status" value="1"/>
</dbReference>
<dbReference type="Pfam" id="PF00578">
    <property type="entry name" value="AhpC-TSA"/>
    <property type="match status" value="1"/>
</dbReference>
<dbReference type="GO" id="GO:0030313">
    <property type="term" value="C:cell envelope"/>
    <property type="evidence" value="ECO:0007669"/>
    <property type="project" value="UniProtKB-SubCell"/>
</dbReference>
<dbReference type="STRING" id="504486.SAMN05660703_0529"/>
<name>A0A1W1YID9_9FLAO</name>
<comment type="subcellular location">
    <subcellularLocation>
        <location evidence="1">Cell envelope</location>
    </subcellularLocation>
</comment>
<dbReference type="Gene3D" id="3.40.30.10">
    <property type="entry name" value="Glutaredoxin"/>
    <property type="match status" value="1"/>
</dbReference>
<evidence type="ECO:0000256" key="1">
    <source>
        <dbReference type="ARBA" id="ARBA00004196"/>
    </source>
</evidence>
<dbReference type="RefSeq" id="WP_084059837.1">
    <property type="nucleotide sequence ID" value="NZ_FWXO01000001.1"/>
</dbReference>
<organism evidence="7 8">
    <name type="scientific">Cellulophaga tyrosinoxydans</name>
    <dbReference type="NCBI Taxonomy" id="504486"/>
    <lineage>
        <taxon>Bacteria</taxon>
        <taxon>Pseudomonadati</taxon>
        <taxon>Bacteroidota</taxon>
        <taxon>Flavobacteriia</taxon>
        <taxon>Flavobacteriales</taxon>
        <taxon>Flavobacteriaceae</taxon>
        <taxon>Cellulophaga</taxon>
    </lineage>
</organism>
<dbReference type="InterPro" id="IPR036249">
    <property type="entry name" value="Thioredoxin-like_sf"/>
</dbReference>
<dbReference type="GO" id="GO:0017004">
    <property type="term" value="P:cytochrome complex assembly"/>
    <property type="evidence" value="ECO:0007669"/>
    <property type="project" value="UniProtKB-KW"/>
</dbReference>
<feature type="chain" id="PRO_5012664336" evidence="5">
    <location>
        <begin position="19"/>
        <end position="441"/>
    </location>
</feature>
<accession>A0A1W1YID9</accession>
<dbReference type="OrthoDB" id="6399635at2"/>
<dbReference type="EMBL" id="FWXO01000001">
    <property type="protein sequence ID" value="SMC35945.1"/>
    <property type="molecule type" value="Genomic_DNA"/>
</dbReference>
<evidence type="ECO:0000256" key="3">
    <source>
        <dbReference type="ARBA" id="ARBA00023157"/>
    </source>
</evidence>
<evidence type="ECO:0000259" key="6">
    <source>
        <dbReference type="PROSITE" id="PS51352"/>
    </source>
</evidence>
<dbReference type="CDD" id="cd02966">
    <property type="entry name" value="TlpA_like_family"/>
    <property type="match status" value="1"/>
</dbReference>
<keyword evidence="8" id="KW-1185">Reference proteome</keyword>
<protein>
    <submittedName>
        <fullName evidence="7">Thioredoxin-like</fullName>
    </submittedName>
</protein>